<evidence type="ECO:0000256" key="5">
    <source>
        <dbReference type="ARBA" id="ARBA00023242"/>
    </source>
</evidence>
<keyword evidence="9" id="KW-1185">Reference proteome</keyword>
<dbReference type="OMA" id="YHKLLSQ"/>
<evidence type="ECO:0000256" key="1">
    <source>
        <dbReference type="ARBA" id="ARBA00004123"/>
    </source>
</evidence>
<dbReference type="KEGG" id="gtt:GUITHDRAFT_101211"/>
<reference evidence="9" key="2">
    <citation type="submission" date="2012-11" db="EMBL/GenBank/DDBJ databases">
        <authorList>
            <person name="Kuo A."/>
            <person name="Curtis B.A."/>
            <person name="Tanifuji G."/>
            <person name="Burki F."/>
            <person name="Gruber A."/>
            <person name="Irimia M."/>
            <person name="Maruyama S."/>
            <person name="Arias M.C."/>
            <person name="Ball S.G."/>
            <person name="Gile G.H."/>
            <person name="Hirakawa Y."/>
            <person name="Hopkins J.F."/>
            <person name="Rensing S.A."/>
            <person name="Schmutz J."/>
            <person name="Symeonidi A."/>
            <person name="Elias M."/>
            <person name="Eveleigh R.J."/>
            <person name="Herman E.K."/>
            <person name="Klute M.J."/>
            <person name="Nakayama T."/>
            <person name="Obornik M."/>
            <person name="Reyes-Prieto A."/>
            <person name="Armbrust E.V."/>
            <person name="Aves S.J."/>
            <person name="Beiko R.G."/>
            <person name="Coutinho P."/>
            <person name="Dacks J.B."/>
            <person name="Durnford D.G."/>
            <person name="Fast N.M."/>
            <person name="Green B.R."/>
            <person name="Grisdale C."/>
            <person name="Hempe F."/>
            <person name="Henrissat B."/>
            <person name="Hoppner M.P."/>
            <person name="Ishida K.-I."/>
            <person name="Kim E."/>
            <person name="Koreny L."/>
            <person name="Kroth P.G."/>
            <person name="Liu Y."/>
            <person name="Malik S.-B."/>
            <person name="Maier U.G."/>
            <person name="McRose D."/>
            <person name="Mock T."/>
            <person name="Neilson J.A."/>
            <person name="Onodera N.T."/>
            <person name="Poole A.M."/>
            <person name="Pritham E.J."/>
            <person name="Richards T.A."/>
            <person name="Rocap G."/>
            <person name="Roy S.W."/>
            <person name="Sarai C."/>
            <person name="Schaack S."/>
            <person name="Shirato S."/>
            <person name="Slamovits C.H."/>
            <person name="Spencer D.F."/>
            <person name="Suzuki S."/>
            <person name="Worden A.Z."/>
            <person name="Zauner S."/>
            <person name="Barry K."/>
            <person name="Bell C."/>
            <person name="Bharti A.K."/>
            <person name="Crow J.A."/>
            <person name="Grimwood J."/>
            <person name="Kramer R."/>
            <person name="Lindquist E."/>
            <person name="Lucas S."/>
            <person name="Salamov A."/>
            <person name="McFadden G.I."/>
            <person name="Lane C.E."/>
            <person name="Keeling P.J."/>
            <person name="Gray M.W."/>
            <person name="Grigoriev I.V."/>
            <person name="Archibald J.M."/>
        </authorList>
    </citation>
    <scope>NUCLEOTIDE SEQUENCE</scope>
    <source>
        <strain evidence="9">CCMP2712</strain>
    </source>
</reference>
<evidence type="ECO:0000313" key="7">
    <source>
        <dbReference type="EMBL" id="EKX53512.1"/>
    </source>
</evidence>
<dbReference type="AlphaFoldDB" id="L1JYR5"/>
<name>L1JYR5_GUITC</name>
<organism evidence="7">
    <name type="scientific">Guillardia theta (strain CCMP2712)</name>
    <name type="common">Cryptophyte</name>
    <dbReference type="NCBI Taxonomy" id="905079"/>
    <lineage>
        <taxon>Eukaryota</taxon>
        <taxon>Cryptophyceae</taxon>
        <taxon>Pyrenomonadales</taxon>
        <taxon>Geminigeraceae</taxon>
        <taxon>Guillardia</taxon>
    </lineage>
</organism>
<dbReference type="PANTHER" id="PTHR12363:SF33">
    <property type="entry name" value="IMPORTIN-13"/>
    <property type="match status" value="1"/>
</dbReference>
<evidence type="ECO:0000313" key="8">
    <source>
        <dbReference type="EnsemblProtists" id="EKX53512"/>
    </source>
</evidence>
<dbReference type="Pfam" id="PF08389">
    <property type="entry name" value="Xpo1"/>
    <property type="match status" value="1"/>
</dbReference>
<dbReference type="OrthoDB" id="435593at2759"/>
<feature type="domain" description="Exportin-1/Importin-beta-like" evidence="6">
    <location>
        <begin position="103"/>
        <end position="253"/>
    </location>
</feature>
<accession>L1JYR5</accession>
<dbReference type="InterPro" id="IPR051345">
    <property type="entry name" value="Importin_beta-like_NTR"/>
</dbReference>
<dbReference type="EMBL" id="JH992970">
    <property type="protein sequence ID" value="EKX53512.1"/>
    <property type="molecule type" value="Genomic_DNA"/>
</dbReference>
<keyword evidence="3" id="KW-0813">Transport</keyword>
<sequence length="905" mass="100383">MSAQITTEQVWQQVQLLYHGHDKQIADADRWLKDYQRTEGAWASLEQLLHTEGLNEETLFFAANTLKSKIVRGDLEQLDAKAQEALGGSLMAHIYKFRNGPMTVRKQLCLAFSSYAGEFDKIRSNIVEEVCKAMGSSPDTMPVLLDLLTLLGEEAARVQEDSIDLPPDQHHHLYTSACQSALAVLNFTHQCFSSLQGDGAQAKQGKGQVMTCFCRWLRFGTVPAEQMVQSPIVHAALPAIQDADLCEAASDLLCELAYISREMPKGLPIFQMLTAALETFEGLVKKALHEEDDILGRSITRVVVEMGESYAPILAQASPDAVRMINLICLCASNPDRRIASITFGFWYRLSEAMKDFPQDTRLKCVEAMDAPLSQLMIVLENEQDEFRNFRLEALFDAVLDLCSMLGSLRCLKIVLPELQKSVQSCSWNEDGWRAVEGCLFTVRVLARHVSTDENEVVPALLSLYTHLPEHQRVRQAFTVVIAKFSPWLNSHPEALRPLLEYVVRGLGPSKTGTLAAESLQELCDDCAEHMAGNANLEGLMQIYNNIDSLELPQQEKILEGFGAVLARIPSEQIAHMLSIVSSPPIRDGMAALERHDKTRVSMQIKKLKTLLKGGVSACDDRSGRRKSCDKEVLAKAWAASFANAIGLEFKAFLSPFATSAVNAYIKHPLSCILYAVTTVVSFFGKYQEFVGPLSEMLAALSARTFQVFSSGEAFVNSPDIVTEYFEMMERAVRRFPQVVYNSPLGENALSCGVASLYTKLEHREAIRAILSFFENVVLSDANKENHELCRADREAAMIFLVGQGPGPCGTSPQPRGQSMVQALMYAITTKPSVVVEPVATILYDLGRFMPNQRMEWVMAGIAVVPGNILSQSAKDMFVKDLPNARDIPALKGIVRQLYRNCKTS</sequence>
<evidence type="ECO:0000256" key="2">
    <source>
        <dbReference type="ARBA" id="ARBA00007991"/>
    </source>
</evidence>
<gene>
    <name evidence="7" type="ORF">GUITHDRAFT_101211</name>
</gene>
<dbReference type="InterPro" id="IPR013598">
    <property type="entry name" value="Exportin-1/Importin-b-like"/>
</dbReference>
<dbReference type="eggNOG" id="KOG2081">
    <property type="taxonomic scope" value="Eukaryota"/>
</dbReference>
<dbReference type="GO" id="GO:0005737">
    <property type="term" value="C:cytoplasm"/>
    <property type="evidence" value="ECO:0007669"/>
    <property type="project" value="TreeGrafter"/>
</dbReference>
<dbReference type="HOGENOM" id="CLU_005996_0_2_1"/>
<dbReference type="EnsemblProtists" id="EKX53512">
    <property type="protein sequence ID" value="EKX53512"/>
    <property type="gene ID" value="GUITHDRAFT_101211"/>
</dbReference>
<dbReference type="SUPFAM" id="SSF48371">
    <property type="entry name" value="ARM repeat"/>
    <property type="match status" value="1"/>
</dbReference>
<dbReference type="STRING" id="905079.L1JYR5"/>
<dbReference type="Pfam" id="PF24138">
    <property type="entry name" value="TPR_TNPO3_IPO13_2nd"/>
    <property type="match status" value="1"/>
</dbReference>
<dbReference type="Gene3D" id="1.25.10.10">
    <property type="entry name" value="Leucine-rich Repeat Variant"/>
    <property type="match status" value="1"/>
</dbReference>
<dbReference type="InterPro" id="IPR057941">
    <property type="entry name" value="TPR_TNPO3_IPO13_2nd"/>
</dbReference>
<evidence type="ECO:0000256" key="4">
    <source>
        <dbReference type="ARBA" id="ARBA00022927"/>
    </source>
</evidence>
<dbReference type="Proteomes" id="UP000011087">
    <property type="component" value="Unassembled WGS sequence"/>
</dbReference>
<comment type="similarity">
    <text evidence="2">Belongs to the importin beta family.</text>
</comment>
<evidence type="ECO:0000256" key="3">
    <source>
        <dbReference type="ARBA" id="ARBA00022448"/>
    </source>
</evidence>
<reference evidence="8" key="3">
    <citation type="submission" date="2016-03" db="UniProtKB">
        <authorList>
            <consortium name="EnsemblProtists"/>
        </authorList>
    </citation>
    <scope>IDENTIFICATION</scope>
</reference>
<evidence type="ECO:0000313" key="9">
    <source>
        <dbReference type="Proteomes" id="UP000011087"/>
    </source>
</evidence>
<dbReference type="InterPro" id="IPR058537">
    <property type="entry name" value="TPR_TNPO3_IPO13_4th"/>
</dbReference>
<dbReference type="InterPro" id="IPR016024">
    <property type="entry name" value="ARM-type_fold"/>
</dbReference>
<dbReference type="GeneID" id="17310024"/>
<evidence type="ECO:0000259" key="6">
    <source>
        <dbReference type="Pfam" id="PF08389"/>
    </source>
</evidence>
<protein>
    <recommendedName>
        <fullName evidence="6">Exportin-1/Importin-beta-like domain-containing protein</fullName>
    </recommendedName>
</protein>
<proteinExistence type="inferred from homology"/>
<dbReference type="InterPro" id="IPR057942">
    <property type="entry name" value="TPR_TNPO3_IPO13_3rd"/>
</dbReference>
<dbReference type="PaxDb" id="55529-EKX53512"/>
<dbReference type="InterPro" id="IPR011989">
    <property type="entry name" value="ARM-like"/>
</dbReference>
<dbReference type="PANTHER" id="PTHR12363">
    <property type="entry name" value="TRANSPORTIN 3 AND IMPORTIN 13"/>
    <property type="match status" value="1"/>
</dbReference>
<dbReference type="Pfam" id="PF24140">
    <property type="entry name" value="TPR_TNPO3_IPO13_3rd"/>
    <property type="match status" value="1"/>
</dbReference>
<dbReference type="GO" id="GO:0006606">
    <property type="term" value="P:protein import into nucleus"/>
    <property type="evidence" value="ECO:0007669"/>
    <property type="project" value="TreeGrafter"/>
</dbReference>
<comment type="subcellular location">
    <subcellularLocation>
        <location evidence="1">Nucleus</location>
    </subcellularLocation>
</comment>
<keyword evidence="4" id="KW-0653">Protein transport</keyword>
<keyword evidence="5" id="KW-0539">Nucleus</keyword>
<dbReference type="GO" id="GO:0005634">
    <property type="term" value="C:nucleus"/>
    <property type="evidence" value="ECO:0007669"/>
    <property type="project" value="UniProtKB-SubCell"/>
</dbReference>
<dbReference type="RefSeq" id="XP_005840492.1">
    <property type="nucleotide sequence ID" value="XM_005840435.1"/>
</dbReference>
<reference evidence="7 9" key="1">
    <citation type="journal article" date="2012" name="Nature">
        <title>Algal genomes reveal evolutionary mosaicism and the fate of nucleomorphs.</title>
        <authorList>
            <consortium name="DOE Joint Genome Institute"/>
            <person name="Curtis B.A."/>
            <person name="Tanifuji G."/>
            <person name="Burki F."/>
            <person name="Gruber A."/>
            <person name="Irimia M."/>
            <person name="Maruyama S."/>
            <person name="Arias M.C."/>
            <person name="Ball S.G."/>
            <person name="Gile G.H."/>
            <person name="Hirakawa Y."/>
            <person name="Hopkins J.F."/>
            <person name="Kuo A."/>
            <person name="Rensing S.A."/>
            <person name="Schmutz J."/>
            <person name="Symeonidi A."/>
            <person name="Elias M."/>
            <person name="Eveleigh R.J."/>
            <person name="Herman E.K."/>
            <person name="Klute M.J."/>
            <person name="Nakayama T."/>
            <person name="Obornik M."/>
            <person name="Reyes-Prieto A."/>
            <person name="Armbrust E.V."/>
            <person name="Aves S.J."/>
            <person name="Beiko R.G."/>
            <person name="Coutinho P."/>
            <person name="Dacks J.B."/>
            <person name="Durnford D.G."/>
            <person name="Fast N.M."/>
            <person name="Green B.R."/>
            <person name="Grisdale C.J."/>
            <person name="Hempel F."/>
            <person name="Henrissat B."/>
            <person name="Hoppner M.P."/>
            <person name="Ishida K."/>
            <person name="Kim E."/>
            <person name="Koreny L."/>
            <person name="Kroth P.G."/>
            <person name="Liu Y."/>
            <person name="Malik S.B."/>
            <person name="Maier U.G."/>
            <person name="McRose D."/>
            <person name="Mock T."/>
            <person name="Neilson J.A."/>
            <person name="Onodera N.T."/>
            <person name="Poole A.M."/>
            <person name="Pritham E.J."/>
            <person name="Richards T.A."/>
            <person name="Rocap G."/>
            <person name="Roy S.W."/>
            <person name="Sarai C."/>
            <person name="Schaack S."/>
            <person name="Shirato S."/>
            <person name="Slamovits C.H."/>
            <person name="Spencer D.F."/>
            <person name="Suzuki S."/>
            <person name="Worden A.Z."/>
            <person name="Zauner S."/>
            <person name="Barry K."/>
            <person name="Bell C."/>
            <person name="Bharti A.K."/>
            <person name="Crow J.A."/>
            <person name="Grimwood J."/>
            <person name="Kramer R."/>
            <person name="Lindquist E."/>
            <person name="Lucas S."/>
            <person name="Salamov A."/>
            <person name="McFadden G.I."/>
            <person name="Lane C.E."/>
            <person name="Keeling P.J."/>
            <person name="Gray M.W."/>
            <person name="Grigoriev I.V."/>
            <person name="Archibald J.M."/>
        </authorList>
    </citation>
    <scope>NUCLEOTIDE SEQUENCE</scope>
    <source>
        <strain evidence="7 9">CCMP2712</strain>
    </source>
</reference>
<dbReference type="Pfam" id="PF24139">
    <property type="entry name" value="TPR_TNPO3_IPO13_4th"/>
    <property type="match status" value="1"/>
</dbReference>